<gene>
    <name evidence="8" type="ORF">B4110_1791</name>
</gene>
<dbReference type="EMBL" id="LQYW01000041">
    <property type="protein sequence ID" value="KYD31337.1"/>
    <property type="molecule type" value="Genomic_DNA"/>
</dbReference>
<feature type="transmembrane region" description="Helical" evidence="6">
    <location>
        <begin position="66"/>
        <end position="86"/>
    </location>
</feature>
<dbReference type="PANTHER" id="PTHR43478:SF1">
    <property type="entry name" value="NA+_H+ ANTIPORTER NHAC-LIKE C-TERMINAL DOMAIN-CONTAINING PROTEIN"/>
    <property type="match status" value="1"/>
</dbReference>
<evidence type="ECO:0000256" key="6">
    <source>
        <dbReference type="SAM" id="Phobius"/>
    </source>
</evidence>
<feature type="transmembrane region" description="Helical" evidence="6">
    <location>
        <begin position="248"/>
        <end position="267"/>
    </location>
</feature>
<feature type="transmembrane region" description="Helical" evidence="6">
    <location>
        <begin position="195"/>
        <end position="214"/>
    </location>
</feature>
<evidence type="ECO:0000256" key="4">
    <source>
        <dbReference type="ARBA" id="ARBA00022989"/>
    </source>
</evidence>
<comment type="caution">
    <text evidence="8">The sequence shown here is derived from an EMBL/GenBank/DDBJ whole genome shotgun (WGS) entry which is preliminary data.</text>
</comment>
<dbReference type="Proteomes" id="UP000075324">
    <property type="component" value="Unassembled WGS sequence"/>
</dbReference>
<keyword evidence="3 6" id="KW-0812">Transmembrane</keyword>
<dbReference type="PATRIC" id="fig|153151.4.peg.2713"/>
<feature type="transmembrane region" description="Helical" evidence="6">
    <location>
        <begin position="364"/>
        <end position="381"/>
    </location>
</feature>
<feature type="transmembrane region" description="Helical" evidence="6">
    <location>
        <begin position="154"/>
        <end position="175"/>
    </location>
</feature>
<feature type="transmembrane region" description="Helical" evidence="6">
    <location>
        <begin position="393"/>
        <end position="414"/>
    </location>
</feature>
<dbReference type="Pfam" id="PF03553">
    <property type="entry name" value="Na_H_antiporter"/>
    <property type="match status" value="1"/>
</dbReference>
<accession>A0A150N3K8</accession>
<feature type="domain" description="Na+/H+ antiporter NhaC-like C-terminal" evidence="7">
    <location>
        <begin position="161"/>
        <end position="463"/>
    </location>
</feature>
<evidence type="ECO:0000313" key="9">
    <source>
        <dbReference type="Proteomes" id="UP000075324"/>
    </source>
</evidence>
<feature type="transmembrane region" description="Helical" evidence="6">
    <location>
        <begin position="106"/>
        <end position="133"/>
    </location>
</feature>
<reference evidence="8 9" key="1">
    <citation type="submission" date="2016-01" db="EMBL/GenBank/DDBJ databases">
        <title>Draft Genome Sequences of Seven Thermophilic Sporeformers Isolated from Foods.</title>
        <authorList>
            <person name="Berendsen E.M."/>
            <person name="Wells-Bennik M.H."/>
            <person name="Krawcyk A.O."/>
            <person name="De Jong A."/>
            <person name="Holsappel S."/>
            <person name="Eijlander R.T."/>
            <person name="Kuipers O.P."/>
        </authorList>
    </citation>
    <scope>NUCLEOTIDE SEQUENCE [LARGE SCALE GENOMIC DNA]</scope>
    <source>
        <strain evidence="8 9">B4110</strain>
    </source>
</reference>
<evidence type="ECO:0000256" key="5">
    <source>
        <dbReference type="ARBA" id="ARBA00023136"/>
    </source>
</evidence>
<keyword evidence="4 6" id="KW-1133">Transmembrane helix</keyword>
<proteinExistence type="predicted"/>
<evidence type="ECO:0000313" key="8">
    <source>
        <dbReference type="EMBL" id="KYD31337.1"/>
    </source>
</evidence>
<feature type="transmembrane region" description="Helical" evidence="6">
    <location>
        <begin position="287"/>
        <end position="307"/>
    </location>
</feature>
<dbReference type="GO" id="GO:0005886">
    <property type="term" value="C:plasma membrane"/>
    <property type="evidence" value="ECO:0007669"/>
    <property type="project" value="UniProtKB-SubCell"/>
</dbReference>
<dbReference type="AlphaFoldDB" id="A0A150N3K8"/>
<comment type="subcellular location">
    <subcellularLocation>
        <location evidence="1">Cell membrane</location>
        <topology evidence="1">Multi-pass membrane protein</topology>
    </subcellularLocation>
</comment>
<feature type="transmembrane region" description="Helical" evidence="6">
    <location>
        <begin position="12"/>
        <end position="39"/>
    </location>
</feature>
<sequence>MEGTWLSLLPFLVIIPLAIWLKEILPGLVIGLIIGAFCLERSVLPTIERAVATLLKAISDLEHMKVVAFLYLFGSLIGMIQITGGIKGFVQWISEKLHSKRRLLLFIWLTVPFTFFTPMFRIMLLSPVMKSILGKFRIDRRRMAYMIDVSTEPIIVLLPAATAFVGFMMSVVAGALEQNGIHKSAYHLFLASLPYNFFAIIALFVGLMTTFMNVRIGRNEKKREKEKTNQFHQLGLRKELALVTGEPLHLFFPLFLVLVLTFFFFWYSGTKNGAVTFFDAFSRADATLAMLMALFVTIIATAVFYLIRRQPLYELIYHFFDGGNQLMAPIGMLLLVWAVSLTADELGFATYISSTFGTWLPKEVVPAAVFVIGSFVSYFIGTSWGTWGIFMPLGVTLAAATGAPLAMTIGAVFASGTFGAFASPLGDTTITTASVMDLDLMSYAKYKLRISLLCGILSVIAYLIAPIFFS</sequence>
<dbReference type="InterPro" id="IPR018461">
    <property type="entry name" value="Na/H_Antiport_NhaC-like_C"/>
</dbReference>
<feature type="transmembrane region" description="Helical" evidence="6">
    <location>
        <begin position="450"/>
        <end position="469"/>
    </location>
</feature>
<keyword evidence="2" id="KW-1003">Cell membrane</keyword>
<organism evidence="8 9">
    <name type="scientific">Parageobacillus toebii</name>
    <dbReference type="NCBI Taxonomy" id="153151"/>
    <lineage>
        <taxon>Bacteria</taxon>
        <taxon>Bacillati</taxon>
        <taxon>Bacillota</taxon>
        <taxon>Bacilli</taxon>
        <taxon>Bacillales</taxon>
        <taxon>Anoxybacillaceae</taxon>
        <taxon>Parageobacillus</taxon>
    </lineage>
</organism>
<feature type="transmembrane region" description="Helical" evidence="6">
    <location>
        <begin position="328"/>
        <end position="352"/>
    </location>
</feature>
<evidence type="ECO:0000259" key="7">
    <source>
        <dbReference type="Pfam" id="PF03553"/>
    </source>
</evidence>
<dbReference type="PANTHER" id="PTHR43478">
    <property type="entry name" value="NA+/H+ ANTIPORTER-RELATED"/>
    <property type="match status" value="1"/>
</dbReference>
<name>A0A150N3K8_9BACL</name>
<evidence type="ECO:0000256" key="1">
    <source>
        <dbReference type="ARBA" id="ARBA00004651"/>
    </source>
</evidence>
<dbReference type="RefSeq" id="WP_062677813.1">
    <property type="nucleotide sequence ID" value="NZ_LQYW01000041.1"/>
</dbReference>
<protein>
    <recommendedName>
        <fullName evidence="7">Na+/H+ antiporter NhaC-like C-terminal domain-containing protein</fullName>
    </recommendedName>
</protein>
<evidence type="ECO:0000256" key="3">
    <source>
        <dbReference type="ARBA" id="ARBA00022692"/>
    </source>
</evidence>
<keyword evidence="5 6" id="KW-0472">Membrane</keyword>
<evidence type="ECO:0000256" key="2">
    <source>
        <dbReference type="ARBA" id="ARBA00022475"/>
    </source>
</evidence>